<dbReference type="GO" id="GO:0002891">
    <property type="term" value="P:positive regulation of immunoglobulin mediated immune response"/>
    <property type="evidence" value="ECO:0007669"/>
    <property type="project" value="TreeGrafter"/>
</dbReference>
<dbReference type="PANTHER" id="PTHR47011">
    <property type="entry name" value="CD226 ANTIGEN"/>
    <property type="match status" value="1"/>
</dbReference>
<evidence type="ECO:0008006" key="6">
    <source>
        <dbReference type="Google" id="ProtNLM"/>
    </source>
</evidence>
<gene>
    <name evidence="4" type="ORF">E1301_Tti005327</name>
</gene>
<dbReference type="Proteomes" id="UP000324632">
    <property type="component" value="Chromosome 3"/>
</dbReference>
<keyword evidence="2" id="KW-0812">Transmembrane</keyword>
<dbReference type="GO" id="GO:0050839">
    <property type="term" value="F:cell adhesion molecule binding"/>
    <property type="evidence" value="ECO:0007669"/>
    <property type="project" value="TreeGrafter"/>
</dbReference>
<dbReference type="EMBL" id="SOYY01000003">
    <property type="protein sequence ID" value="KAA0723208.1"/>
    <property type="molecule type" value="Genomic_DNA"/>
</dbReference>
<protein>
    <recommendedName>
        <fullName evidence="6">Ig-like domain-containing protein</fullName>
    </recommendedName>
</protein>
<evidence type="ECO:0000313" key="5">
    <source>
        <dbReference type="Proteomes" id="UP000324632"/>
    </source>
</evidence>
<reference evidence="4 5" key="1">
    <citation type="journal article" date="2019" name="Mol. Ecol. Resour.">
        <title>Chromosome-level genome assembly of Triplophysa tibetana, a fish adapted to the harsh high-altitude environment of the Tibetan Plateau.</title>
        <authorList>
            <person name="Yang X."/>
            <person name="Liu H."/>
            <person name="Ma Z."/>
            <person name="Zou Y."/>
            <person name="Zou M."/>
            <person name="Mao Y."/>
            <person name="Li X."/>
            <person name="Wang H."/>
            <person name="Chen T."/>
            <person name="Wang W."/>
            <person name="Yang R."/>
        </authorList>
    </citation>
    <scope>NUCLEOTIDE SEQUENCE [LARGE SCALE GENOMIC DNA]</scope>
    <source>
        <strain evidence="4">TTIB1903HZAU</strain>
        <tissue evidence="4">Muscle</tissue>
    </source>
</reference>
<sequence>MSNNVLCALLILAYLRSGSHSQYKEGRNVTCVLTGDEKMIQINWEMIKGPNRTKLGTFHPSLGTHIQPEYTTEVQIRGKSTPRPLSSLLIDAALNDSVQICCAFVTFPSGKLVQCTDIREKEANINTMTKDFTYMKREPRMGLLGHLGAMIIGSILSLITLVMLFFLCRKCNYRRRQSFEICMQLTDSPAETQEEPASTSQSSSNGFDPSKLYAKIKKDLFYGRLWKSYQGQPKAWTQDSTNDQGHVYHLLGQSPLPQRNMDSRSLRPNTT</sequence>
<keyword evidence="3" id="KW-0732">Signal</keyword>
<name>A0A5A9PN08_9TELE</name>
<feature type="signal peptide" evidence="3">
    <location>
        <begin position="1"/>
        <end position="21"/>
    </location>
</feature>
<organism evidence="4 5">
    <name type="scientific">Triplophysa tibetana</name>
    <dbReference type="NCBI Taxonomy" id="1572043"/>
    <lineage>
        <taxon>Eukaryota</taxon>
        <taxon>Metazoa</taxon>
        <taxon>Chordata</taxon>
        <taxon>Craniata</taxon>
        <taxon>Vertebrata</taxon>
        <taxon>Euteleostomi</taxon>
        <taxon>Actinopterygii</taxon>
        <taxon>Neopterygii</taxon>
        <taxon>Teleostei</taxon>
        <taxon>Ostariophysi</taxon>
        <taxon>Cypriniformes</taxon>
        <taxon>Nemacheilidae</taxon>
        <taxon>Triplophysa</taxon>
    </lineage>
</organism>
<keyword evidence="2" id="KW-1133">Transmembrane helix</keyword>
<feature type="region of interest" description="Disordered" evidence="1">
    <location>
        <begin position="252"/>
        <end position="271"/>
    </location>
</feature>
<dbReference type="InterPro" id="IPR042842">
    <property type="entry name" value="CD226"/>
</dbReference>
<evidence type="ECO:0000313" key="4">
    <source>
        <dbReference type="EMBL" id="KAA0723208.1"/>
    </source>
</evidence>
<dbReference type="GO" id="GO:0002729">
    <property type="term" value="P:positive regulation of natural killer cell cytokine production"/>
    <property type="evidence" value="ECO:0007669"/>
    <property type="project" value="InterPro"/>
</dbReference>
<evidence type="ECO:0000256" key="2">
    <source>
        <dbReference type="SAM" id="Phobius"/>
    </source>
</evidence>
<feature type="transmembrane region" description="Helical" evidence="2">
    <location>
        <begin position="143"/>
        <end position="168"/>
    </location>
</feature>
<dbReference type="InterPro" id="IPR013783">
    <property type="entry name" value="Ig-like_fold"/>
</dbReference>
<evidence type="ECO:0000256" key="3">
    <source>
        <dbReference type="SAM" id="SignalP"/>
    </source>
</evidence>
<dbReference type="Gene3D" id="2.60.40.10">
    <property type="entry name" value="Immunoglobulins"/>
    <property type="match status" value="1"/>
</dbReference>
<comment type="caution">
    <text evidence="4">The sequence shown here is derived from an EMBL/GenBank/DDBJ whole genome shotgun (WGS) entry which is preliminary data.</text>
</comment>
<feature type="chain" id="PRO_5022699969" description="Ig-like domain-containing protein" evidence="3">
    <location>
        <begin position="22"/>
        <end position="271"/>
    </location>
</feature>
<accession>A0A5A9PN08</accession>
<keyword evidence="5" id="KW-1185">Reference proteome</keyword>
<dbReference type="PANTHER" id="PTHR47011:SF1">
    <property type="entry name" value="CD226 ANTIGEN"/>
    <property type="match status" value="1"/>
</dbReference>
<keyword evidence="2" id="KW-0472">Membrane</keyword>
<proteinExistence type="predicted"/>
<dbReference type="GO" id="GO:0009897">
    <property type="term" value="C:external side of plasma membrane"/>
    <property type="evidence" value="ECO:0007669"/>
    <property type="project" value="TreeGrafter"/>
</dbReference>
<dbReference type="AlphaFoldDB" id="A0A5A9PN08"/>
<evidence type="ECO:0000256" key="1">
    <source>
        <dbReference type="SAM" id="MobiDB-lite"/>
    </source>
</evidence>